<name>A0ABX0Y5A7_9ACTN</name>
<sequence length="312" mass="33976">MLDQLCADQCGLVTRAQALACGMTVEAIRAQVRAGRWRPLLHAVYATFTGPVPRGSALWAAVLRAGPGAVLSHESAAELVGLLDEGTTLIHVSVPSSRRIAAIPGTVVHYSSRVAEARHPLRLPPQTRIEETVVDLTQTAASVEQALSVIARACGRRLTRPDRVAAALSARKRLRWRAELSAALDDVTVGAHSILELRYLRDVERAHGLPRASRQHTVVRRGGRRYDDVRYAQFGVVVELDGRAAHPDETRWRDMRRDNASVVDGRRVLRYGWADVVGQPCAVAAQVATVLRASGWRGAPRRCAPGCTVLVP</sequence>
<reference evidence="1 2" key="1">
    <citation type="submission" date="2020-03" db="EMBL/GenBank/DDBJ databases">
        <title>WGS of the type strain of Planosporangium spp.</title>
        <authorList>
            <person name="Thawai C."/>
        </authorList>
    </citation>
    <scope>NUCLEOTIDE SEQUENCE [LARGE SCALE GENOMIC DNA]</scope>
    <source>
        <strain evidence="1 2">TBRC 5610</strain>
    </source>
</reference>
<proteinExistence type="predicted"/>
<evidence type="ECO:0000313" key="1">
    <source>
        <dbReference type="EMBL" id="NJC73286.1"/>
    </source>
</evidence>
<organism evidence="1 2">
    <name type="scientific">Planosporangium thailandense</name>
    <dbReference type="NCBI Taxonomy" id="765197"/>
    <lineage>
        <taxon>Bacteria</taxon>
        <taxon>Bacillati</taxon>
        <taxon>Actinomycetota</taxon>
        <taxon>Actinomycetes</taxon>
        <taxon>Micromonosporales</taxon>
        <taxon>Micromonosporaceae</taxon>
        <taxon>Planosporangium</taxon>
    </lineage>
</organism>
<comment type="caution">
    <text evidence="1">The sequence shown here is derived from an EMBL/GenBank/DDBJ whole genome shotgun (WGS) entry which is preliminary data.</text>
</comment>
<dbReference type="RefSeq" id="WP_167928195.1">
    <property type="nucleotide sequence ID" value="NZ_JAATVY010000028.1"/>
</dbReference>
<dbReference type="EMBL" id="JAATVY010000028">
    <property type="protein sequence ID" value="NJC73286.1"/>
    <property type="molecule type" value="Genomic_DNA"/>
</dbReference>
<evidence type="ECO:0000313" key="2">
    <source>
        <dbReference type="Proteomes" id="UP000722989"/>
    </source>
</evidence>
<gene>
    <name evidence="1" type="ORF">HC031_26720</name>
</gene>
<accession>A0ABX0Y5A7</accession>
<keyword evidence="2" id="KW-1185">Reference proteome</keyword>
<evidence type="ECO:0008006" key="3">
    <source>
        <dbReference type="Google" id="ProtNLM"/>
    </source>
</evidence>
<protein>
    <recommendedName>
        <fullName evidence="3">Transcriptional regulator, AbiEi antitoxin, Type IV TA system</fullName>
    </recommendedName>
</protein>
<dbReference type="Proteomes" id="UP000722989">
    <property type="component" value="Unassembled WGS sequence"/>
</dbReference>